<evidence type="ECO:0000313" key="9">
    <source>
        <dbReference type="EMBL" id="MED5020692.1"/>
    </source>
</evidence>
<evidence type="ECO:0000256" key="5">
    <source>
        <dbReference type="ARBA" id="ARBA00022692"/>
    </source>
</evidence>
<evidence type="ECO:0000256" key="6">
    <source>
        <dbReference type="ARBA" id="ARBA00022989"/>
    </source>
</evidence>
<feature type="transmembrane region" description="Helical" evidence="8">
    <location>
        <begin position="146"/>
        <end position="165"/>
    </location>
</feature>
<feature type="transmembrane region" description="Helical" evidence="8">
    <location>
        <begin position="214"/>
        <end position="237"/>
    </location>
</feature>
<feature type="transmembrane region" description="Helical" evidence="8">
    <location>
        <begin position="107"/>
        <end position="134"/>
    </location>
</feature>
<comment type="similarity">
    <text evidence="2">Belongs to the amino acid-polyamine-organocation (APC) superfamily. Spore germination protein (SGP) (TC 2.A.3.9) family.</text>
</comment>
<dbReference type="NCBIfam" id="TIGR00912">
    <property type="entry name" value="2A0309"/>
    <property type="match status" value="1"/>
</dbReference>
<proteinExistence type="inferred from homology"/>
<evidence type="ECO:0000256" key="1">
    <source>
        <dbReference type="ARBA" id="ARBA00004141"/>
    </source>
</evidence>
<evidence type="ECO:0000256" key="2">
    <source>
        <dbReference type="ARBA" id="ARBA00007998"/>
    </source>
</evidence>
<evidence type="ECO:0000313" key="10">
    <source>
        <dbReference type="Proteomes" id="UP001343257"/>
    </source>
</evidence>
<dbReference type="PANTHER" id="PTHR34975">
    <property type="entry name" value="SPORE GERMINATION PROTEIN A2"/>
    <property type="match status" value="1"/>
</dbReference>
<keyword evidence="7 8" id="KW-0472">Membrane</keyword>
<protein>
    <submittedName>
        <fullName evidence="9">Endospore germination permease</fullName>
    </submittedName>
</protein>
<comment type="subcellular location">
    <subcellularLocation>
        <location evidence="1">Membrane</location>
        <topology evidence="1">Multi-pass membrane protein</topology>
    </subcellularLocation>
</comment>
<dbReference type="PANTHER" id="PTHR34975:SF2">
    <property type="entry name" value="SPORE GERMINATION PROTEIN A2"/>
    <property type="match status" value="1"/>
</dbReference>
<dbReference type="EMBL" id="JARTLD010000077">
    <property type="protein sequence ID" value="MED5020692.1"/>
    <property type="molecule type" value="Genomic_DNA"/>
</dbReference>
<dbReference type="Pfam" id="PF03845">
    <property type="entry name" value="Spore_permease"/>
    <property type="match status" value="1"/>
</dbReference>
<feature type="transmembrane region" description="Helical" evidence="8">
    <location>
        <begin position="80"/>
        <end position="101"/>
    </location>
</feature>
<gene>
    <name evidence="9" type="ORF">P9847_25875</name>
</gene>
<evidence type="ECO:0000256" key="8">
    <source>
        <dbReference type="SAM" id="Phobius"/>
    </source>
</evidence>
<evidence type="ECO:0000256" key="4">
    <source>
        <dbReference type="ARBA" id="ARBA00022544"/>
    </source>
</evidence>
<dbReference type="InterPro" id="IPR004761">
    <property type="entry name" value="Spore_GerAB"/>
</dbReference>
<dbReference type="RefSeq" id="WP_164766606.1">
    <property type="nucleotide sequence ID" value="NZ_BIMK01000010.1"/>
</dbReference>
<evidence type="ECO:0000256" key="3">
    <source>
        <dbReference type="ARBA" id="ARBA00022448"/>
    </source>
</evidence>
<keyword evidence="5 8" id="KW-0812">Transmembrane</keyword>
<feature type="transmembrane region" description="Helical" evidence="8">
    <location>
        <begin position="270"/>
        <end position="289"/>
    </location>
</feature>
<accession>A0ABU6Q0U5</accession>
<feature type="transmembrane region" description="Helical" evidence="8">
    <location>
        <begin position="301"/>
        <end position="319"/>
    </location>
</feature>
<sequence length="365" mass="41411">MNPRKPTLSQGVMTILLSIGIINHVFIIPVLLQSTRRDSWLSVIISAVPLLLLTGMIYFIAKQMKDQSIEMWVQEHYGTALAVIIKIFLSMYMFTICFFSLTDTTNWAKITFLSSTPIAVTSFILMALCLYTSINGFKTIAAASGILLPIVVLLGFFIMFANIQYKDYSQLLPVFENGWGSIMKGVMYSCSGSFEIVVYLLLQPKLDKPAKGWQLMLLALVLIGLTLGPLIGAITIFDPIEAERQRYPAYEEWRIATLGRYISQTDFFSIYQWLSGAFIRIALALYFIVDVWNIKKKKARIWTLAALVVILYSINLLGPNDMLFLHLLKNYYFPASFVFLTLLVCILFILAYISSRKKVHPDHGN</sequence>
<reference evidence="9 10" key="1">
    <citation type="submission" date="2023-03" db="EMBL/GenBank/DDBJ databases">
        <title>Bacillus Genome Sequencing.</title>
        <authorList>
            <person name="Dunlap C."/>
        </authorList>
    </citation>
    <scope>NUCLEOTIDE SEQUENCE [LARGE SCALE GENOMIC DNA]</scope>
    <source>
        <strain evidence="9 10">NRS-52</strain>
    </source>
</reference>
<feature type="transmembrane region" description="Helical" evidence="8">
    <location>
        <begin position="39"/>
        <end position="60"/>
    </location>
</feature>
<organism evidence="9 10">
    <name type="scientific">Paenibacillus chibensis</name>
    <dbReference type="NCBI Taxonomy" id="59846"/>
    <lineage>
        <taxon>Bacteria</taxon>
        <taxon>Bacillati</taxon>
        <taxon>Bacillota</taxon>
        <taxon>Bacilli</taxon>
        <taxon>Bacillales</taxon>
        <taxon>Paenibacillaceae</taxon>
        <taxon>Paenibacillus</taxon>
    </lineage>
</organism>
<feature type="transmembrane region" description="Helical" evidence="8">
    <location>
        <begin position="12"/>
        <end position="33"/>
    </location>
</feature>
<keyword evidence="6 8" id="KW-1133">Transmembrane helix</keyword>
<keyword evidence="3" id="KW-0813">Transport</keyword>
<feature type="transmembrane region" description="Helical" evidence="8">
    <location>
        <begin position="331"/>
        <end position="353"/>
    </location>
</feature>
<comment type="caution">
    <text evidence="9">The sequence shown here is derived from an EMBL/GenBank/DDBJ whole genome shotgun (WGS) entry which is preliminary data.</text>
</comment>
<evidence type="ECO:0000256" key="7">
    <source>
        <dbReference type="ARBA" id="ARBA00023136"/>
    </source>
</evidence>
<keyword evidence="10" id="KW-1185">Reference proteome</keyword>
<dbReference type="Proteomes" id="UP001343257">
    <property type="component" value="Unassembled WGS sequence"/>
</dbReference>
<name>A0ABU6Q0U5_9BACL</name>
<keyword evidence="4" id="KW-0309">Germination</keyword>